<dbReference type="GO" id="GO:0010468">
    <property type="term" value="P:regulation of gene expression"/>
    <property type="evidence" value="ECO:0007669"/>
    <property type="project" value="TreeGrafter"/>
</dbReference>
<dbReference type="InterPro" id="IPR013087">
    <property type="entry name" value="Znf_C2H2_type"/>
</dbReference>
<dbReference type="GO" id="GO:0005634">
    <property type="term" value="C:nucleus"/>
    <property type="evidence" value="ECO:0007669"/>
    <property type="project" value="UniProtKB-SubCell"/>
</dbReference>
<evidence type="ECO:0000256" key="8">
    <source>
        <dbReference type="ARBA" id="ARBA00022833"/>
    </source>
</evidence>
<dbReference type="GO" id="GO:0008270">
    <property type="term" value="F:zinc ion binding"/>
    <property type="evidence" value="ECO:0007669"/>
    <property type="project" value="UniProtKB-KW"/>
</dbReference>
<feature type="region of interest" description="Disordered" evidence="16">
    <location>
        <begin position="491"/>
        <end position="511"/>
    </location>
</feature>
<keyword evidence="4" id="KW-0949">S-adenosyl-L-methionine</keyword>
<dbReference type="PROSITE" id="PS50280">
    <property type="entry name" value="SET"/>
    <property type="match status" value="1"/>
</dbReference>
<dbReference type="FunFam" id="3.30.160.60:FF:000743">
    <property type="entry name" value="PR domain zinc finger protein 13"/>
    <property type="match status" value="1"/>
</dbReference>
<evidence type="ECO:0000256" key="5">
    <source>
        <dbReference type="ARBA" id="ARBA00022723"/>
    </source>
</evidence>
<keyword evidence="3" id="KW-0808">Transferase</keyword>
<dbReference type="Gene3D" id="2.170.270.10">
    <property type="entry name" value="SET domain"/>
    <property type="match status" value="1"/>
</dbReference>
<evidence type="ECO:0000313" key="19">
    <source>
        <dbReference type="Proteomes" id="UP001190640"/>
    </source>
</evidence>
<dbReference type="CTD" id="59336"/>
<keyword evidence="2" id="KW-0489">Methyltransferase</keyword>
<reference evidence="20" key="1">
    <citation type="submission" date="2025-08" db="UniProtKB">
        <authorList>
            <consortium name="RefSeq"/>
        </authorList>
    </citation>
    <scope>IDENTIFICATION</scope>
    <source>
        <tissue evidence="20">Blood</tissue>
    </source>
</reference>
<evidence type="ECO:0000256" key="2">
    <source>
        <dbReference type="ARBA" id="ARBA00022603"/>
    </source>
</evidence>
<feature type="domain" description="C2H2-type" evidence="17">
    <location>
        <begin position="137"/>
        <end position="159"/>
    </location>
</feature>
<dbReference type="GO" id="GO:0008168">
    <property type="term" value="F:methyltransferase activity"/>
    <property type="evidence" value="ECO:0007669"/>
    <property type="project" value="UniProtKB-KW"/>
</dbReference>
<keyword evidence="9" id="KW-0805">Transcription regulation</keyword>
<dbReference type="AlphaFoldDB" id="A0AA97KRU7"/>
<dbReference type="SMART" id="SM00355">
    <property type="entry name" value="ZnF_C2H2"/>
    <property type="match status" value="4"/>
</dbReference>
<dbReference type="FunFam" id="2.170.270.10:FF:000027">
    <property type="entry name" value="PR domain zinc finger protein 13"/>
    <property type="match status" value="1"/>
</dbReference>
<organism evidence="19 20">
    <name type="scientific">Eublepharis macularius</name>
    <name type="common">Leopard gecko</name>
    <name type="synonym">Cyrtodactylus macularius</name>
    <dbReference type="NCBI Taxonomy" id="481883"/>
    <lineage>
        <taxon>Eukaryota</taxon>
        <taxon>Metazoa</taxon>
        <taxon>Chordata</taxon>
        <taxon>Craniata</taxon>
        <taxon>Vertebrata</taxon>
        <taxon>Euteleostomi</taxon>
        <taxon>Lepidosauria</taxon>
        <taxon>Squamata</taxon>
        <taxon>Bifurcata</taxon>
        <taxon>Gekkota</taxon>
        <taxon>Eublepharidae</taxon>
        <taxon>Eublepharinae</taxon>
        <taxon>Eublepharis</taxon>
    </lineage>
</organism>
<proteinExistence type="predicted"/>
<dbReference type="Pfam" id="PF21549">
    <property type="entry name" value="PRDM2_PR"/>
    <property type="match status" value="1"/>
</dbReference>
<dbReference type="InterPro" id="IPR044407">
    <property type="entry name" value="PRDM13_PR/SET"/>
</dbReference>
<keyword evidence="11" id="KW-0804">Transcription</keyword>
<evidence type="ECO:0000256" key="12">
    <source>
        <dbReference type="ARBA" id="ARBA00023242"/>
    </source>
</evidence>
<dbReference type="PROSITE" id="PS50157">
    <property type="entry name" value="ZINC_FINGER_C2H2_2"/>
    <property type="match status" value="4"/>
</dbReference>
<dbReference type="InterPro" id="IPR050331">
    <property type="entry name" value="Zinc_finger"/>
</dbReference>
<feature type="domain" description="C2H2-type" evidence="17">
    <location>
        <begin position="515"/>
        <end position="542"/>
    </location>
</feature>
<feature type="domain" description="C2H2-type" evidence="17">
    <location>
        <begin position="572"/>
        <end position="600"/>
    </location>
</feature>
<dbReference type="GO" id="GO:0032259">
    <property type="term" value="P:methylation"/>
    <property type="evidence" value="ECO:0007669"/>
    <property type="project" value="UniProtKB-KW"/>
</dbReference>
<evidence type="ECO:0000256" key="10">
    <source>
        <dbReference type="ARBA" id="ARBA00023125"/>
    </source>
</evidence>
<feature type="region of interest" description="Disordered" evidence="16">
    <location>
        <begin position="588"/>
        <end position="657"/>
    </location>
</feature>
<feature type="region of interest" description="Disordered" evidence="16">
    <location>
        <begin position="180"/>
        <end position="240"/>
    </location>
</feature>
<dbReference type="CDD" id="cd19197">
    <property type="entry name" value="PR-SET_PRDM13"/>
    <property type="match status" value="1"/>
</dbReference>
<dbReference type="InterPro" id="IPR036236">
    <property type="entry name" value="Znf_C2H2_sf"/>
</dbReference>
<evidence type="ECO:0000256" key="1">
    <source>
        <dbReference type="ARBA" id="ARBA00004123"/>
    </source>
</evidence>
<dbReference type="Pfam" id="PF00096">
    <property type="entry name" value="zf-C2H2"/>
    <property type="match status" value="4"/>
</dbReference>
<dbReference type="InterPro" id="IPR001214">
    <property type="entry name" value="SET_dom"/>
</dbReference>
<evidence type="ECO:0000259" key="17">
    <source>
        <dbReference type="PROSITE" id="PS50157"/>
    </source>
</evidence>
<dbReference type="PANTHER" id="PTHR16515:SF21">
    <property type="entry name" value="PR DOMAIN ZINC FINGER PROTEIN 13"/>
    <property type="match status" value="1"/>
</dbReference>
<keyword evidence="8" id="KW-0862">Zinc</keyword>
<dbReference type="RefSeq" id="XP_054827478.1">
    <property type="nucleotide sequence ID" value="XM_054971503.1"/>
</dbReference>
<dbReference type="Gene3D" id="3.30.160.60">
    <property type="entry name" value="Classic Zinc Finger"/>
    <property type="match status" value="2"/>
</dbReference>
<dbReference type="PANTHER" id="PTHR16515">
    <property type="entry name" value="PR DOMAIN ZINC FINGER PROTEIN"/>
    <property type="match status" value="1"/>
</dbReference>
<accession>A0AA97KRU7</accession>
<keyword evidence="5" id="KW-0479">Metal-binding</keyword>
<evidence type="ECO:0000313" key="20">
    <source>
        <dbReference type="RefSeq" id="XP_054827478.1"/>
    </source>
</evidence>
<evidence type="ECO:0000256" key="13">
    <source>
        <dbReference type="ARBA" id="ARBA00073654"/>
    </source>
</evidence>
<evidence type="ECO:0000256" key="4">
    <source>
        <dbReference type="ARBA" id="ARBA00022691"/>
    </source>
</evidence>
<name>A0AA97KRU7_EUBMA</name>
<protein>
    <recommendedName>
        <fullName evidence="13">PR domain zinc finger protein 13</fullName>
    </recommendedName>
    <alternativeName>
        <fullName evidence="14">PR domain-containing protein 13</fullName>
    </alternativeName>
</protein>
<dbReference type="InterPro" id="IPR046341">
    <property type="entry name" value="SET_dom_sf"/>
</dbReference>
<dbReference type="KEGG" id="emc:129324313"/>
<keyword evidence="10" id="KW-0238">DNA-binding</keyword>
<feature type="compositionally biased region" description="Gly residues" evidence="16">
    <location>
        <begin position="647"/>
        <end position="657"/>
    </location>
</feature>
<dbReference type="FunFam" id="3.30.160.60:FF:000616">
    <property type="entry name" value="PR domain zinc finger protein 13"/>
    <property type="match status" value="1"/>
</dbReference>
<evidence type="ECO:0000256" key="7">
    <source>
        <dbReference type="ARBA" id="ARBA00022771"/>
    </source>
</evidence>
<keyword evidence="6" id="KW-0677">Repeat</keyword>
<keyword evidence="12" id="KW-0539">Nucleus</keyword>
<evidence type="ECO:0000256" key="14">
    <source>
        <dbReference type="ARBA" id="ARBA00079748"/>
    </source>
</evidence>
<dbReference type="PROSITE" id="PS00028">
    <property type="entry name" value="ZINC_FINGER_C2H2_1"/>
    <property type="match status" value="4"/>
</dbReference>
<evidence type="ECO:0000256" key="9">
    <source>
        <dbReference type="ARBA" id="ARBA00023015"/>
    </source>
</evidence>
<evidence type="ECO:0000256" key="6">
    <source>
        <dbReference type="ARBA" id="ARBA00022737"/>
    </source>
</evidence>
<keyword evidence="19" id="KW-1185">Reference proteome</keyword>
<dbReference type="SUPFAM" id="SSF57667">
    <property type="entry name" value="beta-beta-alpha zinc fingers"/>
    <property type="match status" value="2"/>
</dbReference>
<feature type="compositionally biased region" description="Low complexity" evidence="16">
    <location>
        <begin position="181"/>
        <end position="193"/>
    </location>
</feature>
<dbReference type="GeneID" id="129324313"/>
<dbReference type="Proteomes" id="UP001190640">
    <property type="component" value="Chromosome 1"/>
</dbReference>
<keyword evidence="7 15" id="KW-0863">Zinc-finger</keyword>
<evidence type="ECO:0000259" key="18">
    <source>
        <dbReference type="PROSITE" id="PS50280"/>
    </source>
</evidence>
<dbReference type="SUPFAM" id="SSF82199">
    <property type="entry name" value="SET domain"/>
    <property type="match status" value="1"/>
</dbReference>
<feature type="domain" description="SET" evidence="18">
    <location>
        <begin position="1"/>
        <end position="112"/>
    </location>
</feature>
<feature type="region of interest" description="Disordered" evidence="16">
    <location>
        <begin position="305"/>
        <end position="329"/>
    </location>
</feature>
<evidence type="ECO:0000256" key="3">
    <source>
        <dbReference type="ARBA" id="ARBA00022679"/>
    </source>
</evidence>
<comment type="subcellular location">
    <subcellularLocation>
        <location evidence="1">Nucleus</location>
    </subcellularLocation>
</comment>
<dbReference type="GO" id="GO:0003677">
    <property type="term" value="F:DNA binding"/>
    <property type="evidence" value="ECO:0007669"/>
    <property type="project" value="UniProtKB-KW"/>
</dbReference>
<feature type="domain" description="C2H2-type" evidence="17">
    <location>
        <begin position="543"/>
        <end position="570"/>
    </location>
</feature>
<evidence type="ECO:0000256" key="11">
    <source>
        <dbReference type="ARBA" id="ARBA00023163"/>
    </source>
</evidence>
<feature type="compositionally biased region" description="Basic and acidic residues" evidence="16">
    <location>
        <begin position="225"/>
        <end position="235"/>
    </location>
</feature>
<evidence type="ECO:0000256" key="16">
    <source>
        <dbReference type="SAM" id="MobiDB-lite"/>
    </source>
</evidence>
<sequence length="657" mass="69654">MQPSRTAPALGVAAESCIPAGLRLGPVSGTFKLGKYLSDRREPGPKKKVQMVRGELLDEAGSSAGEWIGLIRAARHAQEQTLEAIADLPGGQIFYRTLRDMQPGEELTVWYSNSLAQWFDIPTTATPTHDEKGEERYICWYCWRTFKYPNSLKAHVHFHCVLSHGRCFLGPEHVRPTELFSASPKPASAPATARPNCSGGARDAIKRESPPSPPLAKAGGGGRRAAKEEQERALDMSRSAGRSPGHFWGLLGSASAGGNGLAFYPGARSAFKPAGLAKAAPSDPAFREEGKGGCFGKLLGGLKPGRAGSEGPLGGAGSPQPPAPKCGGHAAAAPAAAAAGLAYSSSARAFPLLSHLEEASAFKHVERGLHASLSPPASRYPPLPGGAGLPLERFAALPPFDGLKPYGAAGECSLPPFMPFTLYNGELLYGAPCYPLKLHFGGLLKYPDSVSYFSGAAAAAGLNAAELGSLASIDREIAMHTQQLSELAAEKSRSRLEGLQPAPAGPAHGKPKTGHLCLYCGKLYSRKYGLKIHMRTHTGYKPLKCKVCLRPFGDPSNLNKHIRLHAEGNTPYRCEFCGKVLVRRRDLERHVKSRHPGQSLPRGGGEDRGEPGQDAAAAAAYEPQEPKTDNESDVDVCFTDDQSDQDSGGGGRGKPSQ</sequence>
<gene>
    <name evidence="20" type="primary">PRDM13</name>
</gene>
<evidence type="ECO:0000256" key="15">
    <source>
        <dbReference type="PROSITE-ProRule" id="PRU00042"/>
    </source>
</evidence>